<dbReference type="SUPFAM" id="SSF55486">
    <property type="entry name" value="Metalloproteases ('zincins'), catalytic domain"/>
    <property type="match status" value="1"/>
</dbReference>
<proteinExistence type="predicted"/>
<dbReference type="Proteomes" id="UP000694865">
    <property type="component" value="Unplaced"/>
</dbReference>
<dbReference type="InterPro" id="IPR001762">
    <property type="entry name" value="Disintegrin_dom"/>
</dbReference>
<evidence type="ECO:0000256" key="2">
    <source>
        <dbReference type="PROSITE-ProRule" id="PRU00276"/>
    </source>
</evidence>
<protein>
    <submittedName>
        <fullName evidence="8">Disintegrin and metalloproteinase domain-containing protein 10-like</fullName>
    </submittedName>
</protein>
<dbReference type="SMART" id="SM00050">
    <property type="entry name" value="DISIN"/>
    <property type="match status" value="1"/>
</dbReference>
<feature type="binding site" evidence="2">
    <location>
        <position position="401"/>
    </location>
    <ligand>
        <name>Zn(2+)</name>
        <dbReference type="ChEBI" id="CHEBI:29105"/>
        <note>catalytic</note>
    </ligand>
</feature>
<feature type="domain" description="Disintegrin" evidence="5">
    <location>
        <begin position="471"/>
        <end position="560"/>
    </location>
</feature>
<organism evidence="7 8">
    <name type="scientific">Saccoglossus kowalevskii</name>
    <name type="common">Acorn worm</name>
    <dbReference type="NCBI Taxonomy" id="10224"/>
    <lineage>
        <taxon>Eukaryota</taxon>
        <taxon>Metazoa</taxon>
        <taxon>Hemichordata</taxon>
        <taxon>Enteropneusta</taxon>
        <taxon>Harrimaniidae</taxon>
        <taxon>Saccoglossus</taxon>
    </lineage>
</organism>
<dbReference type="RefSeq" id="XP_006823426.1">
    <property type="nucleotide sequence ID" value="XM_006823363.1"/>
</dbReference>
<keyword evidence="2" id="KW-0479">Metal-binding</keyword>
<reference evidence="8" key="1">
    <citation type="submission" date="2025-08" db="UniProtKB">
        <authorList>
            <consortium name="RefSeq"/>
        </authorList>
    </citation>
    <scope>IDENTIFICATION</scope>
    <source>
        <tissue evidence="8">Testes</tissue>
    </source>
</reference>
<comment type="caution">
    <text evidence="2">Lacks conserved residue(s) required for the propagation of feature annotation.</text>
</comment>
<feature type="chain" id="PRO_5046058272" evidence="4">
    <location>
        <begin position="24"/>
        <end position="650"/>
    </location>
</feature>
<dbReference type="InterPro" id="IPR051489">
    <property type="entry name" value="ADAM_Metalloproteinase"/>
</dbReference>
<keyword evidence="4" id="KW-0732">Signal</keyword>
<dbReference type="PANTHER" id="PTHR45702:SF2">
    <property type="entry name" value="KUZBANIAN, ISOFORM A"/>
    <property type="match status" value="1"/>
</dbReference>
<dbReference type="InterPro" id="IPR001590">
    <property type="entry name" value="Peptidase_M12B"/>
</dbReference>
<keyword evidence="1" id="KW-1015">Disulfide bond</keyword>
<evidence type="ECO:0000256" key="4">
    <source>
        <dbReference type="SAM" id="SignalP"/>
    </source>
</evidence>
<feature type="domain" description="Peptidase M12B" evidence="6">
    <location>
        <begin position="234"/>
        <end position="470"/>
    </location>
</feature>
<evidence type="ECO:0000313" key="7">
    <source>
        <dbReference type="Proteomes" id="UP000694865"/>
    </source>
</evidence>
<gene>
    <name evidence="8" type="primary">LOC100367090</name>
</gene>
<dbReference type="PROSITE" id="PS50214">
    <property type="entry name" value="DISINTEGRIN_2"/>
    <property type="match status" value="1"/>
</dbReference>
<feature type="binding site" evidence="2">
    <location>
        <position position="397"/>
    </location>
    <ligand>
        <name>Zn(2+)</name>
        <dbReference type="ChEBI" id="CHEBI:29105"/>
        <note>catalytic</note>
    </ligand>
</feature>
<evidence type="ECO:0000313" key="8">
    <source>
        <dbReference type="RefSeq" id="XP_006823426.1"/>
    </source>
</evidence>
<dbReference type="GeneID" id="100367090"/>
<dbReference type="PANTHER" id="PTHR45702">
    <property type="entry name" value="ADAM10/ADAM17 METALLOPEPTIDASE FAMILY MEMBER"/>
    <property type="match status" value="1"/>
</dbReference>
<accession>A0ABM0MTT5</accession>
<keyword evidence="2" id="KW-0862">Zinc</keyword>
<evidence type="ECO:0000259" key="5">
    <source>
        <dbReference type="PROSITE" id="PS50214"/>
    </source>
</evidence>
<feature type="active site" evidence="2">
    <location>
        <position position="398"/>
    </location>
</feature>
<dbReference type="PROSITE" id="PS50215">
    <property type="entry name" value="ADAM_MEPRO"/>
    <property type="match status" value="1"/>
</dbReference>
<dbReference type="Pfam" id="PF13574">
    <property type="entry name" value="Reprolysin_2"/>
    <property type="match status" value="1"/>
</dbReference>
<dbReference type="InterPro" id="IPR002870">
    <property type="entry name" value="Peptidase_M12B_N"/>
</dbReference>
<evidence type="ECO:0000256" key="3">
    <source>
        <dbReference type="SAM" id="MobiDB-lite"/>
    </source>
</evidence>
<feature type="region of interest" description="Disordered" evidence="3">
    <location>
        <begin position="196"/>
        <end position="223"/>
    </location>
</feature>
<dbReference type="Gene3D" id="3.40.390.10">
    <property type="entry name" value="Collagenase (Catalytic Domain)"/>
    <property type="match status" value="1"/>
</dbReference>
<keyword evidence="7" id="KW-1185">Reference proteome</keyword>
<dbReference type="Pfam" id="PF01562">
    <property type="entry name" value="Pep_M12B_propep"/>
    <property type="match status" value="1"/>
</dbReference>
<evidence type="ECO:0000256" key="1">
    <source>
        <dbReference type="ARBA" id="ARBA00023157"/>
    </source>
</evidence>
<evidence type="ECO:0000259" key="6">
    <source>
        <dbReference type="PROSITE" id="PS50215"/>
    </source>
</evidence>
<feature type="binding site" evidence="2">
    <location>
        <position position="407"/>
    </location>
    <ligand>
        <name>Zn(2+)</name>
        <dbReference type="ChEBI" id="CHEBI:29105"/>
        <note>catalytic</note>
    </ligand>
</feature>
<dbReference type="InterPro" id="IPR024079">
    <property type="entry name" value="MetalloPept_cat_dom_sf"/>
</dbReference>
<name>A0ABM0MTT5_SACKO</name>
<dbReference type="InterPro" id="IPR036436">
    <property type="entry name" value="Disintegrin_dom_sf"/>
</dbReference>
<sequence length="650" mass="73091">MGILTRLTATVYLLQITVCTVYAGNPLDKYIQHYEGLNYDRTELHERHIRAKRSLDSGVESERTVELQFSAHGRKFHLRMKRDNTLFVDGFVVQTSEGEDGNYDTSHIYSGKLHDEPGSLVHGTILEGLFEGKIYSGEDEYYIEPSSRYFNEPTDYHSVIYNGKDVHYPYPHGAQCGLSDATKKWMQSVQEQPALEASDEMGSYVSSSKEMHHPQDNKYTDPAKRKKRALNELNTCTLYIQTDHQFTAAFDNNDQVISQIVNYLGAINAIYRRTNFGGMTDISFAIKRIRINGTEEQNDLSNPFRFDNIGVEKFLDLNSEQNHNDYCLAYIFSNRDFEGGVLGLAWIAYPYAGSTGGICERYKQLSTRKASFNTGIITIQNYGSRVTTKASHITLAHEIGHNFGSPHDYPLECRPGDSDDELNIIDGNYIMYAMARKGNKLNNNKFSECSIGNMTLVLNAKKDRCFIESLDEFCGNGIVEGDEECDCGFSDQCDEICCYPQTEQGDPMACQLKLGANCSPSQGPCCNEECNLHQGGETIMCDSASECNEVSYCEYPLNHCLNAKCPAPVLYPDRTPCNENRQVCFDGECSGSICEAEGVLMEECFCEGEEFAENQKCHVCCQQPDNGKIILHHVRFSDAHVTMYCSITSS</sequence>
<feature type="signal peptide" evidence="4">
    <location>
        <begin position="1"/>
        <end position="23"/>
    </location>
</feature>
<feature type="compositionally biased region" description="Basic and acidic residues" evidence="3">
    <location>
        <begin position="209"/>
        <end position="223"/>
    </location>
</feature>
<dbReference type="Gene3D" id="4.10.70.10">
    <property type="entry name" value="Disintegrin domain"/>
    <property type="match status" value="1"/>
</dbReference>